<keyword evidence="3" id="KW-1185">Reference proteome</keyword>
<feature type="transmembrane region" description="Helical" evidence="1">
    <location>
        <begin position="348"/>
        <end position="366"/>
    </location>
</feature>
<evidence type="ECO:0008006" key="4">
    <source>
        <dbReference type="Google" id="ProtNLM"/>
    </source>
</evidence>
<gene>
    <name evidence="2" type="ORF">QUR79_10890</name>
</gene>
<evidence type="ECO:0000256" key="1">
    <source>
        <dbReference type="SAM" id="Phobius"/>
    </source>
</evidence>
<sequence length="602" mass="70916">MYNNRNKNYKIPLVIGVTGHRDILKEDYFKLEKQIEIIFKSLQEKYPNTPLILLSPLADGADRLVANVAVKKFKDYIDIKVVLPFDEETYKNTFGVEGISTKEESISEYEFLKSKIVNNKNDFIKLDFDKNYYNNFDDEKEKKAIRNKQYFMVGEYISIHSHILVALENPKSVGKVGGTSEVVRIKLSGEYQYFGKQNDVSYPEKGLVYRINTPRLSDHDTISLNGNEKYKIYKLFPDTNKLHEWNNEELDKYNFKDFKEHLFSKPCLTISEKEKYNSYRQQHLQINCLNKMIESNVDRIEKKVKEDIESLNKFGIKDLNVFKLVLIRRAVSTISSQNQEKMKTIENVLLFLIVLTTTIVLTKSIFSDVIKNFLSIFYPLVIVLFYIALTYFKKYKNIYEDTRAISEGLRVQIAWNIAKINQSVAMNYLSRQKDELNWIRSSLRALNIFSLNDSIRDLEKVNNYWIEEQIMYFTKSINKYSKIYSKSVDTTNMLFVTFVSLYFSFSIFTYQVDNLGDIEKIYLAIPLILLAFFKSKQLFDGYDKIIKQYEISLDSFKRAKELLSKEKTDKNEVLKKLGQEALFENSFWTILRREKNYKTPSL</sequence>
<dbReference type="AlphaFoldDB" id="A0AAU0P207"/>
<protein>
    <recommendedName>
        <fullName evidence="4">SMODS and SLOG-associating 2TM effector domain-containing protein</fullName>
    </recommendedName>
</protein>
<evidence type="ECO:0000313" key="2">
    <source>
        <dbReference type="EMBL" id="WPD03247.1"/>
    </source>
</evidence>
<keyword evidence="1" id="KW-0812">Transmembrane</keyword>
<feature type="transmembrane region" description="Helical" evidence="1">
    <location>
        <begin position="521"/>
        <end position="539"/>
    </location>
</feature>
<dbReference type="RefSeq" id="WP_390839329.1">
    <property type="nucleotide sequence ID" value="NZ_CP129950.1"/>
</dbReference>
<feature type="transmembrane region" description="Helical" evidence="1">
    <location>
        <begin position="491"/>
        <end position="509"/>
    </location>
</feature>
<proteinExistence type="predicted"/>
<organism evidence="2 3">
    <name type="scientific">Arcobacter cryaerophilus gv. pseudocryaerophilus</name>
    <dbReference type="NCBI Taxonomy" id="2933791"/>
    <lineage>
        <taxon>Bacteria</taxon>
        <taxon>Pseudomonadati</taxon>
        <taxon>Campylobacterota</taxon>
        <taxon>Epsilonproteobacteria</taxon>
        <taxon>Campylobacterales</taxon>
        <taxon>Arcobacteraceae</taxon>
        <taxon>Aliarcobacter</taxon>
    </lineage>
</organism>
<dbReference type="Gene3D" id="3.40.50.450">
    <property type="match status" value="1"/>
</dbReference>
<evidence type="ECO:0000313" key="3">
    <source>
        <dbReference type="Proteomes" id="UP001301420"/>
    </source>
</evidence>
<dbReference type="Proteomes" id="UP001301420">
    <property type="component" value="Chromosome"/>
</dbReference>
<keyword evidence="1" id="KW-1133">Transmembrane helix</keyword>
<keyword evidence="1" id="KW-0472">Membrane</keyword>
<dbReference type="EMBL" id="CP129950">
    <property type="protein sequence ID" value="WPD03247.1"/>
    <property type="molecule type" value="Genomic_DNA"/>
</dbReference>
<accession>A0AAU0P207</accession>
<reference evidence="2 3" key="1">
    <citation type="submission" date="2023-06" db="EMBL/GenBank/DDBJ databases">
        <title>Characterization of Arcobacter Isolates from Retail Chicken Sold in Supermarkets in Tbilisi, Georgia.</title>
        <authorList>
            <person name="Riediger M."/>
            <person name="Zautner A.E."/>
        </authorList>
    </citation>
    <scope>NUCLEOTIDE SEQUENCE [LARGE SCALE GENOMIC DNA]</scope>
    <source>
        <strain evidence="2 3">DSM 115972</strain>
    </source>
</reference>
<name>A0AAU0P207_9BACT</name>
<feature type="transmembrane region" description="Helical" evidence="1">
    <location>
        <begin position="372"/>
        <end position="392"/>
    </location>
</feature>